<dbReference type="InterPro" id="IPR051537">
    <property type="entry name" value="DNA_Adenine_Mtase"/>
</dbReference>
<evidence type="ECO:0000256" key="6">
    <source>
        <dbReference type="ARBA" id="ARBA00022747"/>
    </source>
</evidence>
<gene>
    <name evidence="10" type="ORF">PRZ03_09295</name>
</gene>
<dbReference type="EMBL" id="JAQQXT010000004">
    <property type="protein sequence ID" value="MDC8771762.1"/>
    <property type="molecule type" value="Genomic_DNA"/>
</dbReference>
<feature type="domain" description="DNA methylase adenine-specific" evidence="8">
    <location>
        <begin position="153"/>
        <end position="449"/>
    </location>
</feature>
<keyword evidence="4" id="KW-0808">Transferase</keyword>
<evidence type="ECO:0000256" key="3">
    <source>
        <dbReference type="ARBA" id="ARBA00022603"/>
    </source>
</evidence>
<evidence type="ECO:0000256" key="2">
    <source>
        <dbReference type="ARBA" id="ARBA00011900"/>
    </source>
</evidence>
<comment type="catalytic activity">
    <reaction evidence="7">
        <text>a 2'-deoxyadenosine in DNA + S-adenosyl-L-methionine = an N(6)-methyl-2'-deoxyadenosine in DNA + S-adenosyl-L-homocysteine + H(+)</text>
        <dbReference type="Rhea" id="RHEA:15197"/>
        <dbReference type="Rhea" id="RHEA-COMP:12418"/>
        <dbReference type="Rhea" id="RHEA-COMP:12419"/>
        <dbReference type="ChEBI" id="CHEBI:15378"/>
        <dbReference type="ChEBI" id="CHEBI:57856"/>
        <dbReference type="ChEBI" id="CHEBI:59789"/>
        <dbReference type="ChEBI" id="CHEBI:90615"/>
        <dbReference type="ChEBI" id="CHEBI:90616"/>
        <dbReference type="EC" id="2.1.1.72"/>
    </reaction>
</comment>
<evidence type="ECO:0000256" key="1">
    <source>
        <dbReference type="ARBA" id="ARBA00006594"/>
    </source>
</evidence>
<keyword evidence="11" id="KW-1185">Reference proteome</keyword>
<evidence type="ECO:0000259" key="8">
    <source>
        <dbReference type="Pfam" id="PF02384"/>
    </source>
</evidence>
<feature type="domain" description="N6 adenine-specific DNA methyltransferase N-terminal" evidence="9">
    <location>
        <begin position="8"/>
        <end position="140"/>
    </location>
</feature>
<dbReference type="InterPro" id="IPR029063">
    <property type="entry name" value="SAM-dependent_MTases_sf"/>
</dbReference>
<keyword evidence="3 10" id="KW-0489">Methyltransferase</keyword>
<dbReference type="PANTHER" id="PTHR42933">
    <property type="entry name" value="SLR6095 PROTEIN"/>
    <property type="match status" value="1"/>
</dbReference>
<dbReference type="Gene3D" id="3.40.50.150">
    <property type="entry name" value="Vaccinia Virus protein VP39"/>
    <property type="match status" value="1"/>
</dbReference>
<reference evidence="10 11" key="1">
    <citation type="submission" date="2022-10" db="EMBL/GenBank/DDBJ databases">
        <title>Paucibacter sp. hw1 Genome sequencing.</title>
        <authorList>
            <person name="Park S."/>
        </authorList>
    </citation>
    <scope>NUCLEOTIDE SEQUENCE [LARGE SCALE GENOMIC DNA]</scope>
    <source>
        <strain evidence="11">hw1</strain>
    </source>
</reference>
<name>A0ABT5KCW7_9BURK</name>
<organism evidence="10 11">
    <name type="scientific">Roseateles albus</name>
    <dbReference type="NCBI Taxonomy" id="2987525"/>
    <lineage>
        <taxon>Bacteria</taxon>
        <taxon>Pseudomonadati</taxon>
        <taxon>Pseudomonadota</taxon>
        <taxon>Betaproteobacteria</taxon>
        <taxon>Burkholderiales</taxon>
        <taxon>Sphaerotilaceae</taxon>
        <taxon>Roseateles</taxon>
    </lineage>
</organism>
<dbReference type="GO" id="GO:0032259">
    <property type="term" value="P:methylation"/>
    <property type="evidence" value="ECO:0007669"/>
    <property type="project" value="UniProtKB-KW"/>
</dbReference>
<dbReference type="Pfam" id="PF12161">
    <property type="entry name" value="HsdM_N"/>
    <property type="match status" value="1"/>
</dbReference>
<keyword evidence="5" id="KW-0949">S-adenosyl-L-methionine</keyword>
<evidence type="ECO:0000313" key="10">
    <source>
        <dbReference type="EMBL" id="MDC8771762.1"/>
    </source>
</evidence>
<evidence type="ECO:0000259" key="9">
    <source>
        <dbReference type="Pfam" id="PF12161"/>
    </source>
</evidence>
<evidence type="ECO:0000256" key="7">
    <source>
        <dbReference type="ARBA" id="ARBA00047942"/>
    </source>
</evidence>
<dbReference type="InterPro" id="IPR022749">
    <property type="entry name" value="D12N6_MeTrfase_N"/>
</dbReference>
<dbReference type="RefSeq" id="WP_273600047.1">
    <property type="nucleotide sequence ID" value="NZ_JAQQXT010000004.1"/>
</dbReference>
<comment type="caution">
    <text evidence="10">The sequence shown here is derived from an EMBL/GenBank/DDBJ whole genome shotgun (WGS) entry which is preliminary data.</text>
</comment>
<comment type="similarity">
    <text evidence="1">Belongs to the N(4)/N(6)-methyltransferase family.</text>
</comment>
<keyword evidence="6" id="KW-0680">Restriction system</keyword>
<proteinExistence type="inferred from homology"/>
<dbReference type="Pfam" id="PF02384">
    <property type="entry name" value="N6_Mtase"/>
    <property type="match status" value="1"/>
</dbReference>
<dbReference type="PANTHER" id="PTHR42933:SF3">
    <property type="entry name" value="TYPE I RESTRICTION ENZYME MJAVIII METHYLASE SUBUNIT"/>
    <property type="match status" value="1"/>
</dbReference>
<dbReference type="EC" id="2.1.1.72" evidence="2"/>
<dbReference type="GO" id="GO:0008168">
    <property type="term" value="F:methyltransferase activity"/>
    <property type="evidence" value="ECO:0007669"/>
    <property type="project" value="UniProtKB-KW"/>
</dbReference>
<evidence type="ECO:0000256" key="5">
    <source>
        <dbReference type="ARBA" id="ARBA00022691"/>
    </source>
</evidence>
<accession>A0ABT5KCW7</accession>
<dbReference type="InterPro" id="IPR003356">
    <property type="entry name" value="DNA_methylase_A-5"/>
</dbReference>
<evidence type="ECO:0000313" key="11">
    <source>
        <dbReference type="Proteomes" id="UP001221189"/>
    </source>
</evidence>
<dbReference type="PRINTS" id="PR00507">
    <property type="entry name" value="N12N6MTFRASE"/>
</dbReference>
<protein>
    <recommendedName>
        <fullName evidence="2">site-specific DNA-methyltransferase (adenine-specific)</fullName>
        <ecNumber evidence="2">2.1.1.72</ecNumber>
    </recommendedName>
</protein>
<dbReference type="SUPFAM" id="SSF53335">
    <property type="entry name" value="S-adenosyl-L-methionine-dependent methyltransferases"/>
    <property type="match status" value="1"/>
</dbReference>
<dbReference type="Gene3D" id="1.20.1260.30">
    <property type="match status" value="1"/>
</dbReference>
<dbReference type="InterPro" id="IPR038333">
    <property type="entry name" value="T1MK-like_N_sf"/>
</dbReference>
<dbReference type="Proteomes" id="UP001221189">
    <property type="component" value="Unassembled WGS sequence"/>
</dbReference>
<sequence>MAQNFSELANLIWSVAELLRGDYKQADYGKVVLPFTLLRRLECVLEPTKDAVLAEFAKRKPEGVNLEPFLKRKSGRAFYNTSAFTLHGLLADPKNIKHNLVEYIGDFSDDARDVFERFKFVERVAELDEKDLLFQVVQEFAKVDLHPDTVPNETMGLAFEELIRKFAEASNETAGEHFTPREVIQLIVHCLFAGDDEALSKPGVVRTMYDPTAGTGGILSVGEAVARSINKTAIVRLFGQELNDESYAICKADMLIKGQDPKNIVRGNTLSADGFPQDKFDYQASNPPFGVDWKKVQDQVKNEHLSKGYAGRFGPELPRINDGSMLFLLHLISKMRPASEGGGRIGIVLNGSPLFTGDTTSGESDIRRYVLENDLLEAIVALPNDLFYNTGIATYVWLLSNHKRADRKGKVQLIDATRMYAKMQKSMGNKRVRITEEQIAEIVKVYSGNLKDATFESEFIDPKVAVPTEPEAPRIVSKIFENKFFGYRKVTVDRPIAPGKVVKVKFKKGQTPYDPELRDTEQVPLLEDLGTYIRREVLPHVPDAWVNGDITDEKDGKVGKVGYEINFNRYFYVYKAPRKPEIIAEEIREMEKRFVELMKGVVA</sequence>
<evidence type="ECO:0000256" key="4">
    <source>
        <dbReference type="ARBA" id="ARBA00022679"/>
    </source>
</evidence>